<proteinExistence type="predicted"/>
<evidence type="ECO:0000313" key="1">
    <source>
        <dbReference type="EMBL" id="MBW87873.1"/>
    </source>
</evidence>
<reference evidence="1" key="1">
    <citation type="submission" date="2018-02" db="EMBL/GenBank/DDBJ databases">
        <title>Rhizophora mucronata_Transcriptome.</title>
        <authorList>
            <person name="Meera S.P."/>
            <person name="Sreeshan A."/>
            <person name="Augustine A."/>
        </authorList>
    </citation>
    <scope>NUCLEOTIDE SEQUENCE</scope>
    <source>
        <tissue evidence="1">Leaf</tissue>
    </source>
</reference>
<dbReference type="EMBL" id="GGEC01007390">
    <property type="protein sequence ID" value="MBW87873.1"/>
    <property type="molecule type" value="Transcribed_RNA"/>
</dbReference>
<dbReference type="AlphaFoldDB" id="A0A2P2J340"/>
<protein>
    <submittedName>
        <fullName evidence="1">Uncharacterized protein</fullName>
    </submittedName>
</protein>
<sequence length="17" mass="1889">MTFCLENSADIDNLLSC</sequence>
<organism evidence="1">
    <name type="scientific">Rhizophora mucronata</name>
    <name type="common">Asiatic mangrove</name>
    <dbReference type="NCBI Taxonomy" id="61149"/>
    <lineage>
        <taxon>Eukaryota</taxon>
        <taxon>Viridiplantae</taxon>
        <taxon>Streptophyta</taxon>
        <taxon>Embryophyta</taxon>
        <taxon>Tracheophyta</taxon>
        <taxon>Spermatophyta</taxon>
        <taxon>Magnoliopsida</taxon>
        <taxon>eudicotyledons</taxon>
        <taxon>Gunneridae</taxon>
        <taxon>Pentapetalae</taxon>
        <taxon>rosids</taxon>
        <taxon>fabids</taxon>
        <taxon>Malpighiales</taxon>
        <taxon>Rhizophoraceae</taxon>
        <taxon>Rhizophora</taxon>
    </lineage>
</organism>
<name>A0A2P2J340_RHIMU</name>
<accession>A0A2P2J340</accession>